<dbReference type="RefSeq" id="XP_024328738.1">
    <property type="nucleotide sequence ID" value="XM_024464042.1"/>
</dbReference>
<protein>
    <submittedName>
        <fullName evidence="1">Uncharacterized protein</fullName>
    </submittedName>
</protein>
<dbReference type="OrthoDB" id="1845088at2759"/>
<dbReference type="Proteomes" id="UP000077154">
    <property type="component" value="Unassembled WGS sequence"/>
</dbReference>
<dbReference type="GeneID" id="36283446"/>
<evidence type="ECO:0000313" key="1">
    <source>
        <dbReference type="EMBL" id="OAF63470.1"/>
    </source>
</evidence>
<proteinExistence type="predicted"/>
<name>A0A177ANQ1_9PEZI</name>
<dbReference type="AlphaFoldDB" id="A0A177ANQ1"/>
<organism evidence="1">
    <name type="scientific">Pseudogymnoascus destructans</name>
    <dbReference type="NCBI Taxonomy" id="655981"/>
    <lineage>
        <taxon>Eukaryota</taxon>
        <taxon>Fungi</taxon>
        <taxon>Dikarya</taxon>
        <taxon>Ascomycota</taxon>
        <taxon>Pezizomycotina</taxon>
        <taxon>Leotiomycetes</taxon>
        <taxon>Thelebolales</taxon>
        <taxon>Thelebolaceae</taxon>
        <taxon>Pseudogymnoascus</taxon>
    </lineage>
</organism>
<accession>A0A177ANQ1</accession>
<gene>
    <name evidence="1" type="ORF">VC83_00348</name>
</gene>
<sequence>MACGGIKSTLNYAPTTLVEGITNAKEIWDTLADKIRPQGENTLLSLIARLEQCVYGGEDTQNIKTYAQVFRQLDEDIVRVGAEFKLPDYFLALKWIHGLGPEFDAFVGNLFQNHSICRKGLSRTGALLLKEVITMAEDYEKLMENRKTTGANAPAGFFTHKRGYSQTNKQSCSMHPRAENHSDLDCWQQHPEKQPEWLERKRANQQGKRSRPGAAAANLAAETACPLALNQPPVNILYPRPWWRIPNSKRRLQAHLQRESPSHWTKDRWAL</sequence>
<dbReference type="EMBL" id="KV441386">
    <property type="protein sequence ID" value="OAF63470.1"/>
    <property type="molecule type" value="Genomic_DNA"/>
</dbReference>
<reference evidence="1" key="1">
    <citation type="submission" date="2016-03" db="EMBL/GenBank/DDBJ databases">
        <title>Updated assembly of Pseudogymnoascus destructans, the fungus causing white-nose syndrome of bats.</title>
        <authorList>
            <person name="Palmer J.M."/>
            <person name="Drees K.P."/>
            <person name="Foster J.T."/>
            <person name="Lindner D.L."/>
        </authorList>
    </citation>
    <scope>NUCLEOTIDE SEQUENCE [LARGE SCALE GENOMIC DNA]</scope>
    <source>
        <strain evidence="1">20631-21</strain>
    </source>
</reference>